<comment type="caution">
    <text evidence="1">The sequence shown here is derived from an EMBL/GenBank/DDBJ whole genome shotgun (WGS) entry which is preliminary data.</text>
</comment>
<dbReference type="EMBL" id="LHXJ01000080">
    <property type="protein sequence ID" value="KXA89408.1"/>
    <property type="molecule type" value="Genomic_DNA"/>
</dbReference>
<accession>A0A133U5F7</accession>
<dbReference type="Proteomes" id="UP000070163">
    <property type="component" value="Unassembled WGS sequence"/>
</dbReference>
<evidence type="ECO:0000313" key="2">
    <source>
        <dbReference type="Proteomes" id="UP000070163"/>
    </source>
</evidence>
<gene>
    <name evidence="1" type="ORF">AKJ57_05345</name>
</gene>
<name>A0A133U5F7_9EURY</name>
<sequence>MTISVRRRIRKAGSNRASSYINVPSPVKTGEEVTIAVDRILIADPLGKIPKEDLHEFMEEFVEPAFWEWRKGGVG</sequence>
<reference evidence="1 2" key="1">
    <citation type="journal article" date="2016" name="Sci. Rep.">
        <title>Metabolic traits of an uncultured archaeal lineage -MSBL1- from brine pools of the Red Sea.</title>
        <authorList>
            <person name="Mwirichia R."/>
            <person name="Alam I."/>
            <person name="Rashid M."/>
            <person name="Vinu M."/>
            <person name="Ba-Alawi W."/>
            <person name="Anthony Kamau A."/>
            <person name="Kamanda Ngugi D."/>
            <person name="Goker M."/>
            <person name="Klenk H.P."/>
            <person name="Bajic V."/>
            <person name="Stingl U."/>
        </authorList>
    </citation>
    <scope>NUCLEOTIDE SEQUENCE [LARGE SCALE GENOMIC DNA]</scope>
    <source>
        <strain evidence="1">SCGC-AAA259A05</strain>
    </source>
</reference>
<proteinExistence type="predicted"/>
<dbReference type="AlphaFoldDB" id="A0A133U5F7"/>
<protein>
    <submittedName>
        <fullName evidence="1">Uncharacterized protein</fullName>
    </submittedName>
</protein>
<evidence type="ECO:0000313" key="1">
    <source>
        <dbReference type="EMBL" id="KXA89408.1"/>
    </source>
</evidence>
<organism evidence="1 2">
    <name type="scientific">candidate division MSBL1 archaeon SCGC-AAA259A05</name>
    <dbReference type="NCBI Taxonomy" id="1698259"/>
    <lineage>
        <taxon>Archaea</taxon>
        <taxon>Methanobacteriati</taxon>
        <taxon>Methanobacteriota</taxon>
        <taxon>candidate division MSBL1</taxon>
    </lineage>
</organism>
<keyword evidence="2" id="KW-1185">Reference proteome</keyword>